<dbReference type="Pfam" id="PF02965">
    <property type="entry name" value="Met_synt_B12"/>
    <property type="match status" value="1"/>
</dbReference>
<keyword evidence="3" id="KW-1185">Reference proteome</keyword>
<protein>
    <submittedName>
        <fullName evidence="2">Vitamin B12 dependent-methionine synthase activation domain-containing protein</fullName>
    </submittedName>
</protein>
<dbReference type="RefSeq" id="WP_124107269.1">
    <property type="nucleotide sequence ID" value="NZ_JBBNGS010000001.1"/>
</dbReference>
<dbReference type="EMBL" id="JBBNGS010000001">
    <property type="protein sequence ID" value="MEQ2636877.1"/>
    <property type="molecule type" value="Genomic_DNA"/>
</dbReference>
<evidence type="ECO:0000313" key="2">
    <source>
        <dbReference type="EMBL" id="MEQ2636877.1"/>
    </source>
</evidence>
<dbReference type="Gene3D" id="3.40.109.40">
    <property type="match status" value="1"/>
</dbReference>
<sequence length="239" mass="25485">MALTVEKYEVVSVDRAEVLRYMGYAGQRLTDELDARIDEVVARCLAVARPAGAWEVFEVAGREPMGEGVPSVQLAGASLRLEGESIQKHLAGAVAVGVMAVTVGMGVERELRRLSLSDPVAQVIFDAAGTTAVERAADACEASIVAAAHDRGLYTNFRFSPGYGDMPLSAQPVLLATLDAQRKLGITLSKSLLMTPTKSVTAVVGLFGEPQPSSHASCSDCLCRDFCRILRTGSPCWKR</sequence>
<organism evidence="2 3">
    <name type="scientific">Paratractidigestivibacter faecalis</name>
    <dbReference type="NCBI Taxonomy" id="2292441"/>
    <lineage>
        <taxon>Bacteria</taxon>
        <taxon>Bacillati</taxon>
        <taxon>Actinomycetota</taxon>
        <taxon>Coriobacteriia</taxon>
        <taxon>Coriobacteriales</taxon>
        <taxon>Atopobiaceae</taxon>
        <taxon>Paratractidigestivibacter</taxon>
    </lineage>
</organism>
<reference evidence="2 3" key="1">
    <citation type="submission" date="2024-04" db="EMBL/GenBank/DDBJ databases">
        <title>Human intestinal bacterial collection.</title>
        <authorList>
            <person name="Pauvert C."/>
            <person name="Hitch T.C.A."/>
            <person name="Clavel T."/>
        </authorList>
    </citation>
    <scope>NUCLEOTIDE SEQUENCE [LARGE SCALE GENOMIC DNA]</scope>
    <source>
        <strain evidence="2 3">CLA-AA-H197</strain>
    </source>
</reference>
<dbReference type="InterPro" id="IPR004223">
    <property type="entry name" value="VitB12-dep_Met_synth_activ_dom"/>
</dbReference>
<gene>
    <name evidence="2" type="ORF">AAAT05_00710</name>
</gene>
<comment type="caution">
    <text evidence="2">The sequence shown here is derived from an EMBL/GenBank/DDBJ whole genome shotgun (WGS) entry which is preliminary data.</text>
</comment>
<dbReference type="InterPro" id="IPR037010">
    <property type="entry name" value="VitB12-dep_Met_synth_activ_sf"/>
</dbReference>
<proteinExistence type="predicted"/>
<dbReference type="SUPFAM" id="SSF56507">
    <property type="entry name" value="Methionine synthase activation domain-like"/>
    <property type="match status" value="1"/>
</dbReference>
<evidence type="ECO:0000259" key="1">
    <source>
        <dbReference type="Pfam" id="PF02965"/>
    </source>
</evidence>
<dbReference type="Proteomes" id="UP001478817">
    <property type="component" value="Unassembled WGS sequence"/>
</dbReference>
<feature type="domain" description="AdoMet activation" evidence="1">
    <location>
        <begin position="96"/>
        <end position="204"/>
    </location>
</feature>
<name>A0ABV1ID99_9ACTN</name>
<accession>A0ABV1ID99</accession>
<evidence type="ECO:0000313" key="3">
    <source>
        <dbReference type="Proteomes" id="UP001478817"/>
    </source>
</evidence>